<keyword evidence="4" id="KW-0862">Zinc</keyword>
<dbReference type="GO" id="GO:0008270">
    <property type="term" value="F:zinc ion binding"/>
    <property type="evidence" value="ECO:0007669"/>
    <property type="project" value="UniProtKB-KW"/>
</dbReference>
<evidence type="ECO:0000313" key="7">
    <source>
        <dbReference type="Proteomes" id="UP000184330"/>
    </source>
</evidence>
<dbReference type="Gene3D" id="3.30.40.10">
    <property type="entry name" value="Zinc/RING finger domain, C3HC4 (zinc finger)"/>
    <property type="match status" value="1"/>
</dbReference>
<dbReference type="STRING" id="576137.A0A1L7WCV7"/>
<dbReference type="GO" id="GO:0005634">
    <property type="term" value="C:nucleus"/>
    <property type="evidence" value="ECO:0007669"/>
    <property type="project" value="TreeGrafter"/>
</dbReference>
<feature type="domain" description="C2H2-type" evidence="5">
    <location>
        <begin position="316"/>
        <end position="341"/>
    </location>
</feature>
<dbReference type="AlphaFoldDB" id="A0A1L7WCV7"/>
<reference evidence="6 7" key="1">
    <citation type="submission" date="2016-03" db="EMBL/GenBank/DDBJ databases">
        <authorList>
            <person name="Ploux O."/>
        </authorList>
    </citation>
    <scope>NUCLEOTIDE SEQUENCE [LARGE SCALE GENOMIC DNA]</scope>
    <source>
        <strain evidence="6 7">UAMH 11012</strain>
    </source>
</reference>
<keyword evidence="1" id="KW-0479">Metal-binding</keyword>
<dbReference type="GO" id="GO:0000977">
    <property type="term" value="F:RNA polymerase II transcription regulatory region sequence-specific DNA binding"/>
    <property type="evidence" value="ECO:0007669"/>
    <property type="project" value="TreeGrafter"/>
</dbReference>
<evidence type="ECO:0000313" key="6">
    <source>
        <dbReference type="EMBL" id="CZR50529.1"/>
    </source>
</evidence>
<evidence type="ECO:0000256" key="4">
    <source>
        <dbReference type="ARBA" id="ARBA00022833"/>
    </source>
</evidence>
<keyword evidence="7" id="KW-1185">Reference proteome</keyword>
<gene>
    <name evidence="6" type="ORF">PAC_00402</name>
</gene>
<dbReference type="InterPro" id="IPR013083">
    <property type="entry name" value="Znf_RING/FYVE/PHD"/>
</dbReference>
<dbReference type="PANTHER" id="PTHR24409">
    <property type="entry name" value="ZINC FINGER PROTEIN 142"/>
    <property type="match status" value="1"/>
</dbReference>
<dbReference type="SMART" id="SM00355">
    <property type="entry name" value="ZnF_C2H2"/>
    <property type="match status" value="3"/>
</dbReference>
<proteinExistence type="predicted"/>
<protein>
    <recommendedName>
        <fullName evidence="5">C2H2-type domain-containing protein</fullName>
    </recommendedName>
</protein>
<dbReference type="Proteomes" id="UP000184330">
    <property type="component" value="Unassembled WGS sequence"/>
</dbReference>
<dbReference type="OrthoDB" id="193703at2759"/>
<sequence>MLSSKVPPISGTMQGVLVAFAHTGSKSTTSFYGNDELGGLITIGRISSAYSEDDVDNLKERAEKFRDLYLQIHTEDHGCHLEGDAIPRDHFQLLAFPSNTNLMRSNAGELVALRNVLEKALREADMRKIVMVISQWDGLTSNMEPHGFLSALRSTQSLSLRLLWRRQLRRSRNAALVAARNAVLSMGAGGFNKELIGEATRANIDLGMAKKRNHTRIFDGRHAEAILKRVIDDIENVFRGRRKKVIFLPLAKEQDGCPLANHDHILPSVAAVITHVMDEMTKARAKTCLFCDKKFQAEANLKNHKANCNNPNIKLHTCHKCTPPRPFKSKGSLDRHDDRLHENPGKVEVECPDCHKMLAKETLTVHRRENCKYRKEDLTYKCPTCNLELSYKEIGKHMETAHKRAGEVRGFAEQAGMVDEGRGDAPIFAKKIEAVRIWISRWARVVEIWILRWVKGMAVHKFPALHLPLRALTLCIIEEFREDGIQVC</sequence>
<feature type="domain" description="C2H2-type" evidence="5">
    <location>
        <begin position="286"/>
        <end position="306"/>
    </location>
</feature>
<evidence type="ECO:0000256" key="3">
    <source>
        <dbReference type="ARBA" id="ARBA00022771"/>
    </source>
</evidence>
<organism evidence="6 7">
    <name type="scientific">Phialocephala subalpina</name>
    <dbReference type="NCBI Taxonomy" id="576137"/>
    <lineage>
        <taxon>Eukaryota</taxon>
        <taxon>Fungi</taxon>
        <taxon>Dikarya</taxon>
        <taxon>Ascomycota</taxon>
        <taxon>Pezizomycotina</taxon>
        <taxon>Leotiomycetes</taxon>
        <taxon>Helotiales</taxon>
        <taxon>Mollisiaceae</taxon>
        <taxon>Phialocephala</taxon>
        <taxon>Phialocephala fortinii species complex</taxon>
    </lineage>
</organism>
<name>A0A1L7WCV7_9HELO</name>
<accession>A0A1L7WCV7</accession>
<dbReference type="InterPro" id="IPR013087">
    <property type="entry name" value="Znf_C2H2_type"/>
</dbReference>
<dbReference type="EMBL" id="FJOG01000001">
    <property type="protein sequence ID" value="CZR50529.1"/>
    <property type="molecule type" value="Genomic_DNA"/>
</dbReference>
<keyword evidence="3" id="KW-0863">Zinc-finger</keyword>
<feature type="domain" description="C2H2-type" evidence="5">
    <location>
        <begin position="380"/>
        <end position="402"/>
    </location>
</feature>
<keyword evidence="2" id="KW-0677">Repeat</keyword>
<evidence type="ECO:0000256" key="1">
    <source>
        <dbReference type="ARBA" id="ARBA00022723"/>
    </source>
</evidence>
<evidence type="ECO:0000259" key="5">
    <source>
        <dbReference type="SMART" id="SM00355"/>
    </source>
</evidence>
<evidence type="ECO:0000256" key="2">
    <source>
        <dbReference type="ARBA" id="ARBA00022737"/>
    </source>
</evidence>
<dbReference type="PANTHER" id="PTHR24409:SF295">
    <property type="entry name" value="AZ2-RELATED"/>
    <property type="match status" value="1"/>
</dbReference>
<dbReference type="GO" id="GO:0000981">
    <property type="term" value="F:DNA-binding transcription factor activity, RNA polymerase II-specific"/>
    <property type="evidence" value="ECO:0007669"/>
    <property type="project" value="TreeGrafter"/>
</dbReference>